<dbReference type="EMBL" id="KZ511460">
    <property type="protein sequence ID" value="PKU32320.1"/>
    <property type="molecule type" value="Genomic_DNA"/>
</dbReference>
<dbReference type="PANTHER" id="PTHR13992">
    <property type="entry name" value="NUCLEAR RECEPTOR CO-REPRESSOR RELATED NCOR"/>
    <property type="match status" value="1"/>
</dbReference>
<protein>
    <submittedName>
        <fullName evidence="3">Uncharacterized protein</fullName>
    </submittedName>
</protein>
<dbReference type="GO" id="GO:0000122">
    <property type="term" value="P:negative regulation of transcription by RNA polymerase II"/>
    <property type="evidence" value="ECO:0007669"/>
    <property type="project" value="TreeGrafter"/>
</dbReference>
<accession>A0A2I0TEV8</accession>
<comment type="similarity">
    <text evidence="1">Belongs to the N-CoR nuclear receptor corepressors family.</text>
</comment>
<proteinExistence type="inferred from homology"/>
<keyword evidence="4" id="KW-1185">Reference proteome</keyword>
<dbReference type="PANTHER" id="PTHR13992:SF21">
    <property type="entry name" value="NUCLEAR RECEPTOR COREPRESSOR 2"/>
    <property type="match status" value="1"/>
</dbReference>
<evidence type="ECO:0000256" key="1">
    <source>
        <dbReference type="ARBA" id="ARBA00010097"/>
    </source>
</evidence>
<reference evidence="4" key="1">
    <citation type="submission" date="2017-11" db="EMBL/GenBank/DDBJ databases">
        <authorList>
            <person name="Lima N.C."/>
            <person name="Parody-Merino A.M."/>
            <person name="Battley P.F."/>
            <person name="Fidler A.E."/>
            <person name="Prosdocimi F."/>
        </authorList>
    </citation>
    <scope>NUCLEOTIDE SEQUENCE [LARGE SCALE GENOMIC DNA]</scope>
</reference>
<reference evidence="4" key="2">
    <citation type="submission" date="2017-12" db="EMBL/GenBank/DDBJ databases">
        <title>Genome sequence of the Bar-tailed Godwit (Limosa lapponica baueri).</title>
        <authorList>
            <person name="Lima N.C.B."/>
            <person name="Parody-Merino A.M."/>
            <person name="Battley P.F."/>
            <person name="Fidler A.E."/>
            <person name="Prosdocimi F."/>
        </authorList>
    </citation>
    <scope>NUCLEOTIDE SEQUENCE [LARGE SCALE GENOMIC DNA]</scope>
</reference>
<gene>
    <name evidence="3" type="ORF">llap_17376</name>
</gene>
<name>A0A2I0TEV8_LIMLA</name>
<dbReference type="GO" id="GO:0003714">
    <property type="term" value="F:transcription corepressor activity"/>
    <property type="evidence" value="ECO:0007669"/>
    <property type="project" value="TreeGrafter"/>
</dbReference>
<evidence type="ECO:0000256" key="2">
    <source>
        <dbReference type="SAM" id="MobiDB-lite"/>
    </source>
</evidence>
<evidence type="ECO:0000313" key="3">
    <source>
        <dbReference type="EMBL" id="PKU32320.1"/>
    </source>
</evidence>
<dbReference type="GO" id="GO:0000785">
    <property type="term" value="C:chromatin"/>
    <property type="evidence" value="ECO:0007669"/>
    <property type="project" value="TreeGrafter"/>
</dbReference>
<feature type="region of interest" description="Disordered" evidence="2">
    <location>
        <begin position="1"/>
        <end position="25"/>
    </location>
</feature>
<sequence>MQPQRRRPSLLSEFQPGNERSQELHLRTEAHSYLSDLTKPSDLEFIETKRPRLDLLQDPLMRHSPLLSQSQQGGTEDLSKVVVKLLQLICVPPDPEQSL</sequence>
<dbReference type="AlphaFoldDB" id="A0A2I0TEV8"/>
<evidence type="ECO:0000313" key="4">
    <source>
        <dbReference type="Proteomes" id="UP000233556"/>
    </source>
</evidence>
<dbReference type="OrthoDB" id="10258692at2759"/>
<dbReference type="InterPro" id="IPR051571">
    <property type="entry name" value="N-CoR_corepressor"/>
</dbReference>
<organism evidence="3 4">
    <name type="scientific">Limosa lapponica baueri</name>
    <dbReference type="NCBI Taxonomy" id="1758121"/>
    <lineage>
        <taxon>Eukaryota</taxon>
        <taxon>Metazoa</taxon>
        <taxon>Chordata</taxon>
        <taxon>Craniata</taxon>
        <taxon>Vertebrata</taxon>
        <taxon>Euteleostomi</taxon>
        <taxon>Archelosauria</taxon>
        <taxon>Archosauria</taxon>
        <taxon>Dinosauria</taxon>
        <taxon>Saurischia</taxon>
        <taxon>Theropoda</taxon>
        <taxon>Coelurosauria</taxon>
        <taxon>Aves</taxon>
        <taxon>Neognathae</taxon>
        <taxon>Neoaves</taxon>
        <taxon>Charadriiformes</taxon>
        <taxon>Scolopacidae</taxon>
        <taxon>Limosa</taxon>
    </lineage>
</organism>
<dbReference type="Proteomes" id="UP000233556">
    <property type="component" value="Unassembled WGS sequence"/>
</dbReference>